<evidence type="ECO:0000256" key="1">
    <source>
        <dbReference type="ARBA" id="ARBA00004141"/>
    </source>
</evidence>
<dbReference type="InterPro" id="IPR037185">
    <property type="entry name" value="EmrE-like"/>
</dbReference>
<feature type="transmembrane region" description="Helical" evidence="5">
    <location>
        <begin position="199"/>
        <end position="217"/>
    </location>
</feature>
<dbReference type="Gene3D" id="1.10.3730.20">
    <property type="match status" value="2"/>
</dbReference>
<organism evidence="7 8">
    <name type="scientific">Patiriisocius marinistellae</name>
    <dbReference type="NCBI Taxonomy" id="2494560"/>
    <lineage>
        <taxon>Bacteria</taxon>
        <taxon>Pseudomonadati</taxon>
        <taxon>Bacteroidota</taxon>
        <taxon>Flavobacteriia</taxon>
        <taxon>Flavobacteriales</taxon>
        <taxon>Flavobacteriaceae</taxon>
        <taxon>Patiriisocius</taxon>
    </lineage>
</organism>
<evidence type="ECO:0000256" key="2">
    <source>
        <dbReference type="ARBA" id="ARBA00022692"/>
    </source>
</evidence>
<comment type="subcellular location">
    <subcellularLocation>
        <location evidence="1">Membrane</location>
        <topology evidence="1">Multi-pass membrane protein</topology>
    </subcellularLocation>
</comment>
<keyword evidence="3 5" id="KW-1133">Transmembrane helix</keyword>
<dbReference type="GO" id="GO:0016020">
    <property type="term" value="C:membrane"/>
    <property type="evidence" value="ECO:0007669"/>
    <property type="project" value="UniProtKB-SubCell"/>
</dbReference>
<feature type="transmembrane region" description="Helical" evidence="5">
    <location>
        <begin position="32"/>
        <end position="51"/>
    </location>
</feature>
<feature type="transmembrane region" description="Helical" evidence="5">
    <location>
        <begin position="173"/>
        <end position="193"/>
    </location>
</feature>
<feature type="domain" description="EamA" evidence="6">
    <location>
        <begin position="5"/>
        <end position="132"/>
    </location>
</feature>
<evidence type="ECO:0000256" key="3">
    <source>
        <dbReference type="ARBA" id="ARBA00022989"/>
    </source>
</evidence>
<dbReference type="PANTHER" id="PTHR22911:SF6">
    <property type="entry name" value="SOLUTE CARRIER FAMILY 35 MEMBER G1"/>
    <property type="match status" value="1"/>
</dbReference>
<protein>
    <submittedName>
        <fullName evidence="7">Membrane protein</fullName>
    </submittedName>
</protein>
<feature type="transmembrane region" description="Helical" evidence="5">
    <location>
        <begin position="89"/>
        <end position="110"/>
    </location>
</feature>
<keyword evidence="2 5" id="KW-0812">Transmembrane</keyword>
<dbReference type="PANTHER" id="PTHR22911">
    <property type="entry name" value="ACYL-MALONYL CONDENSING ENZYME-RELATED"/>
    <property type="match status" value="1"/>
</dbReference>
<name>A0A5J4G0A6_9FLAO</name>
<evidence type="ECO:0000313" key="8">
    <source>
        <dbReference type="Proteomes" id="UP000326994"/>
    </source>
</evidence>
<comment type="caution">
    <text evidence="7">The sequence shown here is derived from an EMBL/GenBank/DDBJ whole genome shotgun (WGS) entry which is preliminary data.</text>
</comment>
<dbReference type="AlphaFoldDB" id="A0A5J4G0A6"/>
<dbReference type="Proteomes" id="UP000326994">
    <property type="component" value="Unassembled WGS sequence"/>
</dbReference>
<dbReference type="InterPro" id="IPR000620">
    <property type="entry name" value="EamA_dom"/>
</dbReference>
<feature type="transmembrane region" description="Helical" evidence="5">
    <location>
        <begin position="141"/>
        <end position="161"/>
    </location>
</feature>
<feature type="transmembrane region" description="Helical" evidence="5">
    <location>
        <begin position="7"/>
        <end position="26"/>
    </location>
</feature>
<dbReference type="SUPFAM" id="SSF103481">
    <property type="entry name" value="Multidrug resistance efflux transporter EmrE"/>
    <property type="match status" value="2"/>
</dbReference>
<dbReference type="EMBL" id="BKCF01000005">
    <property type="protein sequence ID" value="GEQ86982.1"/>
    <property type="molecule type" value="Genomic_DNA"/>
</dbReference>
<proteinExistence type="predicted"/>
<feature type="transmembrane region" description="Helical" evidence="5">
    <location>
        <begin position="229"/>
        <end position="249"/>
    </location>
</feature>
<feature type="transmembrane region" description="Helical" evidence="5">
    <location>
        <begin position="255"/>
        <end position="274"/>
    </location>
</feature>
<dbReference type="RefSeq" id="WP_151894900.1">
    <property type="nucleotide sequence ID" value="NZ_BKCF01000005.1"/>
</dbReference>
<sequence>MLKKSIYYMIVSAMAFTFLNVIVKLLGRFDVAQIVFFRSVGSLIFTFWFLAKHKIAPLGNKKALLVLRGVAGLLSMGLFFAAIKELQLGSAVSLRYTSPIFALIFALLFLKEKIKPIQWLFISIAFLGVLLMKGFDTEVNGIGMIYILGSAIFSGFVFIIIRKIGDRDHPVVVVNYFMIIAAIVSGFFAIYNWKTPIGLDWFFLLSLGVFGYVGQYFMTKAFQIEKTNLVAPLKYLEVIFTMLLGFMWFNEIYSFWTLAGILLVITGLLLNTLLKRN</sequence>
<dbReference type="Pfam" id="PF00892">
    <property type="entry name" value="EamA"/>
    <property type="match status" value="2"/>
</dbReference>
<evidence type="ECO:0000313" key="7">
    <source>
        <dbReference type="EMBL" id="GEQ86982.1"/>
    </source>
</evidence>
<reference evidence="7 8" key="1">
    <citation type="submission" date="2019-08" db="EMBL/GenBank/DDBJ databases">
        <title>Ulvibacter marinistellae sp. nov., isolated from a starfish, Patiria pectinifera.</title>
        <authorList>
            <person name="Kawano K."/>
            <person name="Ushijima N."/>
            <person name="Kihara M."/>
            <person name="Itoh H."/>
        </authorList>
    </citation>
    <scope>NUCLEOTIDE SEQUENCE [LARGE SCALE GENOMIC DNA]</scope>
    <source>
        <strain evidence="7 8">KK4</strain>
    </source>
</reference>
<accession>A0A5J4G0A6</accession>
<evidence type="ECO:0000256" key="4">
    <source>
        <dbReference type="ARBA" id="ARBA00023136"/>
    </source>
</evidence>
<evidence type="ECO:0000259" key="6">
    <source>
        <dbReference type="Pfam" id="PF00892"/>
    </source>
</evidence>
<feature type="transmembrane region" description="Helical" evidence="5">
    <location>
        <begin position="117"/>
        <end position="135"/>
    </location>
</feature>
<feature type="transmembrane region" description="Helical" evidence="5">
    <location>
        <begin position="63"/>
        <end position="83"/>
    </location>
</feature>
<keyword evidence="4 5" id="KW-0472">Membrane</keyword>
<gene>
    <name evidence="7" type="primary">rhaT</name>
    <name evidence="7" type="ORF">ULMS_24900</name>
</gene>
<feature type="domain" description="EamA" evidence="6">
    <location>
        <begin position="142"/>
        <end position="272"/>
    </location>
</feature>
<dbReference type="OrthoDB" id="597549at2"/>
<keyword evidence="8" id="KW-1185">Reference proteome</keyword>
<evidence type="ECO:0000256" key="5">
    <source>
        <dbReference type="SAM" id="Phobius"/>
    </source>
</evidence>